<feature type="signal peptide" evidence="2">
    <location>
        <begin position="1"/>
        <end position="21"/>
    </location>
</feature>
<dbReference type="InterPro" id="IPR026444">
    <property type="entry name" value="Secre_tail"/>
</dbReference>
<evidence type="ECO:0000256" key="1">
    <source>
        <dbReference type="ARBA" id="ARBA00022729"/>
    </source>
</evidence>
<dbReference type="EMBL" id="FNXE01000043">
    <property type="protein sequence ID" value="SEH97090.1"/>
    <property type="molecule type" value="Genomic_DNA"/>
</dbReference>
<evidence type="ECO:0000256" key="2">
    <source>
        <dbReference type="SAM" id="SignalP"/>
    </source>
</evidence>
<dbReference type="RefSeq" id="WP_091101510.1">
    <property type="nucleotide sequence ID" value="NZ_FNXE01000043.1"/>
</dbReference>
<name>A0A1H6MHK5_9FLAO</name>
<dbReference type="AlphaFoldDB" id="A0A1H6MHK5"/>
<reference evidence="4 5" key="1">
    <citation type="submission" date="2016-10" db="EMBL/GenBank/DDBJ databases">
        <authorList>
            <person name="de Groot N.N."/>
        </authorList>
    </citation>
    <scope>NUCLEOTIDE SEQUENCE [LARGE SCALE GENOMIC DNA]</scope>
    <source>
        <strain evidence="4 5">CGMCC 1.10825</strain>
    </source>
</reference>
<evidence type="ECO:0000313" key="5">
    <source>
        <dbReference type="Proteomes" id="UP000199634"/>
    </source>
</evidence>
<dbReference type="OrthoDB" id="862563at2"/>
<feature type="domain" description="Secretion system C-terminal sorting" evidence="3">
    <location>
        <begin position="44"/>
        <end position="115"/>
    </location>
</feature>
<accession>A0A1H6MHK5</accession>
<keyword evidence="5" id="KW-1185">Reference proteome</keyword>
<dbReference type="Proteomes" id="UP000199634">
    <property type="component" value="Unassembled WGS sequence"/>
</dbReference>
<protein>
    <submittedName>
        <fullName evidence="4">Por secretion system C-terminal sorting domain-containing protein</fullName>
    </submittedName>
</protein>
<sequence length="116" mass="13269">MKEKYLYIFLLFIITSFSVQAQTAKNSGIAEQTKTENPLEKVQIYPNPVTGGKIYVNAENSSFKTIELYDMLGKRILVTEMNNYQKEINVSNLKAGVYILKLSEKNNSITRKIIIK</sequence>
<keyword evidence="1 2" id="KW-0732">Signal</keyword>
<proteinExistence type="predicted"/>
<feature type="chain" id="PRO_5011451233" evidence="2">
    <location>
        <begin position="22"/>
        <end position="116"/>
    </location>
</feature>
<dbReference type="Pfam" id="PF18962">
    <property type="entry name" value="Por_Secre_tail"/>
    <property type="match status" value="1"/>
</dbReference>
<dbReference type="NCBIfam" id="TIGR04183">
    <property type="entry name" value="Por_Secre_tail"/>
    <property type="match status" value="1"/>
</dbReference>
<evidence type="ECO:0000313" key="4">
    <source>
        <dbReference type="EMBL" id="SEH97090.1"/>
    </source>
</evidence>
<dbReference type="STRING" id="1159016.SAMN02927937_02466"/>
<organism evidence="4 5">
    <name type="scientific">Paenimyroides marinum</name>
    <dbReference type="NCBI Taxonomy" id="1159016"/>
    <lineage>
        <taxon>Bacteria</taxon>
        <taxon>Pseudomonadati</taxon>
        <taxon>Bacteroidota</taxon>
        <taxon>Flavobacteriia</taxon>
        <taxon>Flavobacteriales</taxon>
        <taxon>Flavobacteriaceae</taxon>
        <taxon>Paenimyroides</taxon>
    </lineage>
</organism>
<evidence type="ECO:0000259" key="3">
    <source>
        <dbReference type="Pfam" id="PF18962"/>
    </source>
</evidence>
<gene>
    <name evidence="4" type="ORF">SAMN02927937_02466</name>
</gene>